<dbReference type="NCBIfam" id="TIGR02898">
    <property type="entry name" value="spore_YhcN_YlaJ"/>
    <property type="match status" value="1"/>
</dbReference>
<evidence type="ECO:0000256" key="1">
    <source>
        <dbReference type="SAM" id="SignalP"/>
    </source>
</evidence>
<evidence type="ECO:0000313" key="3">
    <source>
        <dbReference type="Proteomes" id="UP000616779"/>
    </source>
</evidence>
<dbReference type="RefSeq" id="WP_171645190.1">
    <property type="nucleotide sequence ID" value="NZ_WHOA01000141.1"/>
</dbReference>
<sequence>MFVTKGSHKVLILTVVTMSIFLSGCTAKPNTQNQQNTPIKQQQIQQQVQQPGNEDNRIQIAKEAATKITELDSVKQANVLVTKRKAYVAALLKNDQQLTRDIEDQIANKVRATDPNIQNVYVSTSPELADRFNTYVLDVQQGRPVAGFVEQFKEIVARVFPSAK</sequence>
<dbReference type="InterPro" id="IPR019076">
    <property type="entry name" value="Spore_lipoprot_YhcN/YlaJ-like"/>
</dbReference>
<feature type="signal peptide" evidence="1">
    <location>
        <begin position="1"/>
        <end position="27"/>
    </location>
</feature>
<proteinExistence type="predicted"/>
<name>A0ABX1Y1K2_9BACL</name>
<dbReference type="InterPro" id="IPR014247">
    <property type="entry name" value="Spore_lipoprot_YhcN/YlaJ"/>
</dbReference>
<feature type="chain" id="PRO_5045814561" evidence="1">
    <location>
        <begin position="28"/>
        <end position="164"/>
    </location>
</feature>
<dbReference type="PROSITE" id="PS51257">
    <property type="entry name" value="PROKAR_LIPOPROTEIN"/>
    <property type="match status" value="1"/>
</dbReference>
<organism evidence="2 3">
    <name type="scientific">Paenibacillus phytorum</name>
    <dbReference type="NCBI Taxonomy" id="2654977"/>
    <lineage>
        <taxon>Bacteria</taxon>
        <taxon>Bacillati</taxon>
        <taxon>Bacillota</taxon>
        <taxon>Bacilli</taxon>
        <taxon>Bacillales</taxon>
        <taxon>Paenibacillaceae</taxon>
        <taxon>Paenibacillus</taxon>
    </lineage>
</organism>
<keyword evidence="3" id="KW-1185">Reference proteome</keyword>
<protein>
    <submittedName>
        <fullName evidence="2">YhcN/YlaJ family sporulation lipoprotein</fullName>
    </submittedName>
</protein>
<comment type="caution">
    <text evidence="2">The sequence shown here is derived from an EMBL/GenBank/DDBJ whole genome shotgun (WGS) entry which is preliminary data.</text>
</comment>
<dbReference type="Proteomes" id="UP000616779">
    <property type="component" value="Unassembled WGS sequence"/>
</dbReference>
<evidence type="ECO:0000313" key="2">
    <source>
        <dbReference type="EMBL" id="NOU73774.1"/>
    </source>
</evidence>
<dbReference type="Pfam" id="PF09580">
    <property type="entry name" value="Spore_YhcN_YlaJ"/>
    <property type="match status" value="1"/>
</dbReference>
<gene>
    <name evidence="2" type="ORF">GC098_20615</name>
</gene>
<keyword evidence="2" id="KW-0449">Lipoprotein</keyword>
<accession>A0ABX1Y1K2</accession>
<dbReference type="EMBL" id="WHOA01000141">
    <property type="protein sequence ID" value="NOU73774.1"/>
    <property type="molecule type" value="Genomic_DNA"/>
</dbReference>
<keyword evidence="1" id="KW-0732">Signal</keyword>
<reference evidence="2 3" key="1">
    <citation type="submission" date="2019-10" db="EMBL/GenBank/DDBJ databases">
        <title>Description of Paenibacillus terrestris sp. nov.</title>
        <authorList>
            <person name="Carlier A."/>
            <person name="Qi S."/>
        </authorList>
    </citation>
    <scope>NUCLEOTIDE SEQUENCE [LARGE SCALE GENOMIC DNA]</scope>
    <source>
        <strain evidence="2 3">LMG 31458</strain>
    </source>
</reference>